<organism evidence="2 3">
    <name type="scientific">Armatimonas rosea</name>
    <dbReference type="NCBI Taxonomy" id="685828"/>
    <lineage>
        <taxon>Bacteria</taxon>
        <taxon>Bacillati</taxon>
        <taxon>Armatimonadota</taxon>
        <taxon>Armatimonadia</taxon>
        <taxon>Armatimonadales</taxon>
        <taxon>Armatimonadaceae</taxon>
        <taxon>Armatimonas</taxon>
    </lineage>
</organism>
<gene>
    <name evidence="2" type="ORF">HNQ39_000964</name>
</gene>
<keyword evidence="3" id="KW-1185">Reference proteome</keyword>
<feature type="transmembrane region" description="Helical" evidence="1">
    <location>
        <begin position="88"/>
        <end position="109"/>
    </location>
</feature>
<keyword evidence="1" id="KW-0812">Transmembrane</keyword>
<protein>
    <submittedName>
        <fullName evidence="2">Uncharacterized protein</fullName>
    </submittedName>
</protein>
<name>A0A7W9W645_ARMRO</name>
<proteinExistence type="predicted"/>
<dbReference type="EMBL" id="JACHGW010000001">
    <property type="protein sequence ID" value="MBB6049202.1"/>
    <property type="molecule type" value="Genomic_DNA"/>
</dbReference>
<keyword evidence="1" id="KW-1133">Transmembrane helix</keyword>
<dbReference type="Proteomes" id="UP000520814">
    <property type="component" value="Unassembled WGS sequence"/>
</dbReference>
<feature type="transmembrane region" description="Helical" evidence="1">
    <location>
        <begin position="143"/>
        <end position="160"/>
    </location>
</feature>
<comment type="caution">
    <text evidence="2">The sequence shown here is derived from an EMBL/GenBank/DDBJ whole genome shotgun (WGS) entry which is preliminary data.</text>
</comment>
<keyword evidence="1" id="KW-0472">Membrane</keyword>
<sequence>MREALKIIALTVGLSCAYGIVHDQITARVCLEYFTVGHFSPTNIPWTPTVLGLYWGIVATWWVGLILGLPLALCAQVGPWPKRSARELLRPLIILLLVTFACAMTGLLITRLMNFTAPPHVLPMVLNADQGARFSADLVTHNISYGVGLFGGPWLSSWVLRQRHLKARAGSPL</sequence>
<reference evidence="2 3" key="1">
    <citation type="submission" date="2020-08" db="EMBL/GenBank/DDBJ databases">
        <title>Genomic Encyclopedia of Type Strains, Phase IV (KMG-IV): sequencing the most valuable type-strain genomes for metagenomic binning, comparative biology and taxonomic classification.</title>
        <authorList>
            <person name="Goeker M."/>
        </authorList>
    </citation>
    <scope>NUCLEOTIDE SEQUENCE [LARGE SCALE GENOMIC DNA]</scope>
    <source>
        <strain evidence="2 3">DSM 23562</strain>
    </source>
</reference>
<evidence type="ECO:0000313" key="3">
    <source>
        <dbReference type="Proteomes" id="UP000520814"/>
    </source>
</evidence>
<evidence type="ECO:0000313" key="2">
    <source>
        <dbReference type="EMBL" id="MBB6049202.1"/>
    </source>
</evidence>
<feature type="transmembrane region" description="Helical" evidence="1">
    <location>
        <begin position="53"/>
        <end position="76"/>
    </location>
</feature>
<dbReference type="RefSeq" id="WP_184192817.1">
    <property type="nucleotide sequence ID" value="NZ_JACHGW010000001.1"/>
</dbReference>
<evidence type="ECO:0000256" key="1">
    <source>
        <dbReference type="SAM" id="Phobius"/>
    </source>
</evidence>
<accession>A0A7W9W645</accession>
<dbReference type="AlphaFoldDB" id="A0A7W9W645"/>